<accession>A0A1H1M663</accession>
<proteinExistence type="predicted"/>
<sequence length="439" mass="48794">MSIELKARFRSRDPSILPQWVRWILLSTALLMAFDFKGIEEGGIYQRISYLISLSLICIGAIPYLSKKPIHPSKLIQISGLLLLVFIISSPLTAIIHNYNFQNYIIVGAPYVIMVGSFVFFGALCRRHGVNAVAGYFLPVIAIASLISCVWQVFYGVTFFGGGLSGLRYRIISPLLPFTLAIFFAMYYEGFRKLTSLTVLAMLLLIILASQTRSYLLTIAAVIIPITYGYSKSQIEFTRKSLIISFISLSLLFLMYFAGGTGSELISMWANRILGSSSYFGFDITTASRLAEYHNQMTCLFSSGLNMALGCGIGAPYDYSGHYADFIRDIFGEKGVVQGYWNGGHSLWIYTLYSSGLIFGLGMNMFFVFCCFAALVIVHKHRKESRDKKRIPIMASTALIAIFSTGFTGFPLGTRSAAFFMGSLMAIVVAYYAKLRKSS</sequence>
<protein>
    <recommendedName>
        <fullName evidence="4">O-Antigen ligase</fullName>
    </recommendedName>
</protein>
<feature type="transmembrane region" description="Helical" evidence="1">
    <location>
        <begin position="416"/>
        <end position="433"/>
    </location>
</feature>
<feature type="transmembrane region" description="Helical" evidence="1">
    <location>
        <begin position="103"/>
        <end position="124"/>
    </location>
</feature>
<keyword evidence="1" id="KW-0812">Transmembrane</keyword>
<dbReference type="EMBL" id="LT629751">
    <property type="protein sequence ID" value="SDR82283.1"/>
    <property type="molecule type" value="Genomic_DNA"/>
</dbReference>
<reference evidence="3" key="1">
    <citation type="submission" date="2016-10" db="EMBL/GenBank/DDBJ databases">
        <authorList>
            <person name="Varghese N."/>
            <person name="Submissions S."/>
        </authorList>
    </citation>
    <scope>NUCLEOTIDE SEQUENCE [LARGE SCALE GENOMIC DNA]</scope>
    <source>
        <strain evidence="3">KCTC 32247</strain>
    </source>
</reference>
<keyword evidence="1" id="KW-1133">Transmembrane helix</keyword>
<keyword evidence="3" id="KW-1185">Reference proteome</keyword>
<feature type="transmembrane region" description="Helical" evidence="1">
    <location>
        <begin position="136"/>
        <end position="155"/>
    </location>
</feature>
<evidence type="ECO:0000313" key="2">
    <source>
        <dbReference type="EMBL" id="SDR82283.1"/>
    </source>
</evidence>
<feature type="transmembrane region" description="Helical" evidence="1">
    <location>
        <begin position="391"/>
        <end position="410"/>
    </location>
</feature>
<feature type="transmembrane region" description="Helical" evidence="1">
    <location>
        <begin position="48"/>
        <end position="66"/>
    </location>
</feature>
<feature type="transmembrane region" description="Helical" evidence="1">
    <location>
        <begin position="20"/>
        <end position="36"/>
    </location>
</feature>
<gene>
    <name evidence="2" type="ORF">SAMN05216221_0422</name>
</gene>
<evidence type="ECO:0000256" key="1">
    <source>
        <dbReference type="SAM" id="Phobius"/>
    </source>
</evidence>
<organism evidence="2 3">
    <name type="scientific">Pseudomonas oryzae</name>
    <dbReference type="NCBI Taxonomy" id="1392877"/>
    <lineage>
        <taxon>Bacteria</taxon>
        <taxon>Pseudomonadati</taxon>
        <taxon>Pseudomonadota</taxon>
        <taxon>Gammaproteobacteria</taxon>
        <taxon>Pseudomonadales</taxon>
        <taxon>Pseudomonadaceae</taxon>
        <taxon>Pseudomonas</taxon>
    </lineage>
</organism>
<feature type="transmembrane region" description="Helical" evidence="1">
    <location>
        <begin position="78"/>
        <end position="97"/>
    </location>
</feature>
<dbReference type="Proteomes" id="UP000243359">
    <property type="component" value="Chromosome I"/>
</dbReference>
<dbReference type="OrthoDB" id="7067318at2"/>
<dbReference type="STRING" id="1392877.SAMN05216221_0422"/>
<dbReference type="RefSeq" id="WP_157719459.1">
    <property type="nucleotide sequence ID" value="NZ_LT629751.1"/>
</dbReference>
<feature type="transmembrane region" description="Helical" evidence="1">
    <location>
        <begin position="242"/>
        <end position="259"/>
    </location>
</feature>
<evidence type="ECO:0008006" key="4">
    <source>
        <dbReference type="Google" id="ProtNLM"/>
    </source>
</evidence>
<feature type="transmembrane region" description="Helical" evidence="1">
    <location>
        <begin position="167"/>
        <end position="187"/>
    </location>
</feature>
<evidence type="ECO:0000313" key="3">
    <source>
        <dbReference type="Proteomes" id="UP000243359"/>
    </source>
</evidence>
<name>A0A1H1M663_9PSED</name>
<feature type="transmembrane region" description="Helical" evidence="1">
    <location>
        <begin position="215"/>
        <end position="230"/>
    </location>
</feature>
<keyword evidence="1" id="KW-0472">Membrane</keyword>
<feature type="transmembrane region" description="Helical" evidence="1">
    <location>
        <begin position="357"/>
        <end position="379"/>
    </location>
</feature>
<dbReference type="AlphaFoldDB" id="A0A1H1M663"/>